<organism evidence="4 5">
    <name type="scientific">Clostridium thailandense</name>
    <dbReference type="NCBI Taxonomy" id="2794346"/>
    <lineage>
        <taxon>Bacteria</taxon>
        <taxon>Bacillati</taxon>
        <taxon>Bacillota</taxon>
        <taxon>Clostridia</taxon>
        <taxon>Eubacteriales</taxon>
        <taxon>Clostridiaceae</taxon>
        <taxon>Clostridium</taxon>
    </lineage>
</organism>
<reference evidence="4" key="1">
    <citation type="submission" date="2020-12" db="EMBL/GenBank/DDBJ databases">
        <title>Clostridium thailandense sp. nov., a novel acetogenic bacterium isolated from peat land soil in Thailand.</title>
        <authorList>
            <person name="Chaikitkaew S."/>
            <person name="Birkeland N.K."/>
        </authorList>
    </citation>
    <scope>NUCLEOTIDE SEQUENCE</scope>
    <source>
        <strain evidence="4">PL3</strain>
    </source>
</reference>
<dbReference type="GO" id="GO:0016810">
    <property type="term" value="F:hydrolase activity, acting on carbon-nitrogen (but not peptide) bonds"/>
    <property type="evidence" value="ECO:0007669"/>
    <property type="project" value="InterPro"/>
</dbReference>
<feature type="domain" description="NodB homology" evidence="3">
    <location>
        <begin position="22"/>
        <end position="200"/>
    </location>
</feature>
<dbReference type="Proteomes" id="UP000694308">
    <property type="component" value="Unassembled WGS sequence"/>
</dbReference>
<name>A0A949TZ83_9CLOT</name>
<dbReference type="PANTHER" id="PTHR10587">
    <property type="entry name" value="GLYCOSYL TRANSFERASE-RELATED"/>
    <property type="match status" value="1"/>
</dbReference>
<keyword evidence="2" id="KW-0378">Hydrolase</keyword>
<dbReference type="AlphaFoldDB" id="A0A949TZ83"/>
<dbReference type="PROSITE" id="PS51677">
    <property type="entry name" value="NODB"/>
    <property type="match status" value="1"/>
</dbReference>
<proteinExistence type="predicted"/>
<dbReference type="GO" id="GO:0046872">
    <property type="term" value="F:metal ion binding"/>
    <property type="evidence" value="ECO:0007669"/>
    <property type="project" value="UniProtKB-KW"/>
</dbReference>
<dbReference type="GO" id="GO:0016020">
    <property type="term" value="C:membrane"/>
    <property type="evidence" value="ECO:0007669"/>
    <property type="project" value="TreeGrafter"/>
</dbReference>
<evidence type="ECO:0000256" key="1">
    <source>
        <dbReference type="ARBA" id="ARBA00022723"/>
    </source>
</evidence>
<evidence type="ECO:0000256" key="2">
    <source>
        <dbReference type="ARBA" id="ARBA00022801"/>
    </source>
</evidence>
<dbReference type="CDD" id="cd10917">
    <property type="entry name" value="CE4_NodB_like_6s_7s"/>
    <property type="match status" value="1"/>
</dbReference>
<dbReference type="Pfam" id="PF01522">
    <property type="entry name" value="Polysacc_deac_1"/>
    <property type="match status" value="1"/>
</dbReference>
<dbReference type="PANTHER" id="PTHR10587:SF133">
    <property type="entry name" value="CHITIN DEACETYLASE 1-RELATED"/>
    <property type="match status" value="1"/>
</dbReference>
<dbReference type="EMBL" id="JAEEGC010000073">
    <property type="protein sequence ID" value="MBV7274330.1"/>
    <property type="molecule type" value="Genomic_DNA"/>
</dbReference>
<dbReference type="InterPro" id="IPR002509">
    <property type="entry name" value="NODB_dom"/>
</dbReference>
<gene>
    <name evidence="4" type="ORF">I6U48_15610</name>
</gene>
<dbReference type="InterPro" id="IPR050248">
    <property type="entry name" value="Polysacc_deacetylase_ArnD"/>
</dbReference>
<keyword evidence="1" id="KW-0479">Metal-binding</keyword>
<evidence type="ECO:0000259" key="3">
    <source>
        <dbReference type="PROSITE" id="PS51677"/>
    </source>
</evidence>
<dbReference type="GO" id="GO:0005975">
    <property type="term" value="P:carbohydrate metabolic process"/>
    <property type="evidence" value="ECO:0007669"/>
    <property type="project" value="InterPro"/>
</dbReference>
<keyword evidence="5" id="KW-1185">Reference proteome</keyword>
<evidence type="ECO:0000313" key="5">
    <source>
        <dbReference type="Proteomes" id="UP000694308"/>
    </source>
</evidence>
<accession>A0A949TZ83</accession>
<sequence>MNMIRDNESPSILIKHGNINKKQIAFTYDTGTKDSETSEILNVLKKNNVKCTFFTTGVWANKFPALVNRIVSEGHEIANHSLDHPDMTQISYSDMLKTVIEGEKAIKAVTGIKTTLFRHPFGHWNTEVLKAVGEAGYKYSIYWSIDTLDWTLPPMQSIVNRILVNSKNGDIVLMHIAGNNTAEATDRAIVNLEARQYKLVTVSTILK</sequence>
<protein>
    <submittedName>
        <fullName evidence="4">Polysaccharide deacetylase family protein</fullName>
    </submittedName>
</protein>
<comment type="caution">
    <text evidence="4">The sequence shown here is derived from an EMBL/GenBank/DDBJ whole genome shotgun (WGS) entry which is preliminary data.</text>
</comment>
<evidence type="ECO:0000313" key="4">
    <source>
        <dbReference type="EMBL" id="MBV7274330.1"/>
    </source>
</evidence>